<proteinExistence type="predicted"/>
<sequence length="148" mass="18066">MKRLDADDIKNMNLFKHYRIIRKWACRNNDLNDADLELLIYLDCIDMFTKKDFEAGSYSYSWDNRRWNRLLKEGWIVVWRKRNRTTQKYHIYKTSFKCKHLIKHMYRIILGQDDLPTSNHRNSIMKGKTYTDKVLITSIKNVNKDKDR</sequence>
<evidence type="ECO:0000313" key="1">
    <source>
        <dbReference type="EMBL" id="AMQ66425.1"/>
    </source>
</evidence>
<name>A0A219PW09_9VIRU</name>
<organism evidence="1">
    <name type="scientific">uncultured virus</name>
    <dbReference type="NCBI Taxonomy" id="340016"/>
    <lineage>
        <taxon>Viruses</taxon>
        <taxon>environmental samples</taxon>
    </lineage>
</organism>
<dbReference type="EMBL" id="KU756932">
    <property type="protein sequence ID" value="AMQ66425.1"/>
    <property type="molecule type" value="Genomic_DNA"/>
</dbReference>
<accession>A0A219PW09</accession>
<reference evidence="1" key="1">
    <citation type="journal article" date="2017" name="ISME J.">
        <title>Novel chaperonins are prevalent in the virioplankton and demonstrate links to viral biology and ecology.</title>
        <authorList>
            <person name="Marine R.L."/>
            <person name="Nasko D.J."/>
            <person name="Wray J."/>
            <person name="Polson S.W."/>
            <person name="Wommack K.E."/>
        </authorList>
    </citation>
    <scope>NUCLEOTIDE SEQUENCE</scope>
</reference>
<protein>
    <submittedName>
        <fullName evidence="1">Uncharacterized protein</fullName>
    </submittedName>
</protein>